<accession>A0A9P5ZL25</accession>
<dbReference type="Proteomes" id="UP000807025">
    <property type="component" value="Unassembled WGS sequence"/>
</dbReference>
<proteinExistence type="predicted"/>
<name>A0A9P5ZL25_PLEER</name>
<gene>
    <name evidence="1" type="ORF">BDN71DRAFT_1512214</name>
</gene>
<sequence>MSIIFGLNDRPPILNDVPEPYQSAIGSLFDILLTLRKLHETPSVLAQQQQIKGFIPIVVCVDKAVATYGKSLKQLHMEFLEFDLHFSDLMESGVLPGIFLRVFATHRWPSLSRRIQLLIEQNQVSLERRLQLLVNPKWYQIVGGFSSETWIRHLEVQTIWI</sequence>
<evidence type="ECO:0000313" key="2">
    <source>
        <dbReference type="Proteomes" id="UP000807025"/>
    </source>
</evidence>
<organism evidence="1 2">
    <name type="scientific">Pleurotus eryngii</name>
    <name type="common">Boletus of the steppes</name>
    <dbReference type="NCBI Taxonomy" id="5323"/>
    <lineage>
        <taxon>Eukaryota</taxon>
        <taxon>Fungi</taxon>
        <taxon>Dikarya</taxon>
        <taxon>Basidiomycota</taxon>
        <taxon>Agaricomycotina</taxon>
        <taxon>Agaricomycetes</taxon>
        <taxon>Agaricomycetidae</taxon>
        <taxon>Agaricales</taxon>
        <taxon>Pleurotineae</taxon>
        <taxon>Pleurotaceae</taxon>
        <taxon>Pleurotus</taxon>
    </lineage>
</organism>
<dbReference type="AlphaFoldDB" id="A0A9P5ZL25"/>
<keyword evidence="2" id="KW-1185">Reference proteome</keyword>
<comment type="caution">
    <text evidence="1">The sequence shown here is derived from an EMBL/GenBank/DDBJ whole genome shotgun (WGS) entry which is preliminary data.</text>
</comment>
<dbReference type="OrthoDB" id="3094864at2759"/>
<protein>
    <submittedName>
        <fullName evidence="1">Uncharacterized protein</fullName>
    </submittedName>
</protein>
<dbReference type="EMBL" id="MU154674">
    <property type="protein sequence ID" value="KAF9489362.1"/>
    <property type="molecule type" value="Genomic_DNA"/>
</dbReference>
<reference evidence="1" key="1">
    <citation type="submission" date="2020-11" db="EMBL/GenBank/DDBJ databases">
        <authorList>
            <consortium name="DOE Joint Genome Institute"/>
            <person name="Ahrendt S."/>
            <person name="Riley R."/>
            <person name="Andreopoulos W."/>
            <person name="Labutti K."/>
            <person name="Pangilinan J."/>
            <person name="Ruiz-Duenas F.J."/>
            <person name="Barrasa J.M."/>
            <person name="Sanchez-Garcia M."/>
            <person name="Camarero S."/>
            <person name="Miyauchi S."/>
            <person name="Serrano A."/>
            <person name="Linde D."/>
            <person name="Babiker R."/>
            <person name="Drula E."/>
            <person name="Ayuso-Fernandez I."/>
            <person name="Pacheco R."/>
            <person name="Padilla G."/>
            <person name="Ferreira P."/>
            <person name="Barriuso J."/>
            <person name="Kellner H."/>
            <person name="Castanera R."/>
            <person name="Alfaro M."/>
            <person name="Ramirez L."/>
            <person name="Pisabarro A.G."/>
            <person name="Kuo A."/>
            <person name="Tritt A."/>
            <person name="Lipzen A."/>
            <person name="He G."/>
            <person name="Yan M."/>
            <person name="Ng V."/>
            <person name="Cullen D."/>
            <person name="Martin F."/>
            <person name="Rosso M.-N."/>
            <person name="Henrissat B."/>
            <person name="Hibbett D."/>
            <person name="Martinez A.T."/>
            <person name="Grigoriev I.V."/>
        </authorList>
    </citation>
    <scope>NUCLEOTIDE SEQUENCE</scope>
    <source>
        <strain evidence="1">ATCC 90797</strain>
    </source>
</reference>
<evidence type="ECO:0000313" key="1">
    <source>
        <dbReference type="EMBL" id="KAF9489362.1"/>
    </source>
</evidence>